<name>M3JWC8_CANMX</name>
<protein>
    <submittedName>
        <fullName evidence="4">Pre-rRNA processing protein TSR2</fullName>
    </submittedName>
</protein>
<dbReference type="AlphaFoldDB" id="M3JWC8"/>
<keyword evidence="5" id="KW-1185">Reference proteome</keyword>
<dbReference type="GO" id="GO:0006364">
    <property type="term" value="P:rRNA processing"/>
    <property type="evidence" value="ECO:0007669"/>
    <property type="project" value="UniProtKB-KW"/>
</dbReference>
<sequence length="210" mass="24340">MATSIDPTDYVEVENGTLSFQNEKQQAKFELGVCMAVYKWEELTTAVDNLWGGPKSSEKRDWISGIVIDLFNESKIVDIQLIEETLLYAMVDEFDTQIDNDSALEIAYLIIKFYRDVMIEKYATIDELYEKWQAKQNTKSVHKVHVENDPNNPDVSSEEEEEDEEEDEEEEEDVDMEVDQPEEEQAPQLTGPIVDDDGFELVQSKGRRRR</sequence>
<feature type="region of interest" description="Disordered" evidence="3">
    <location>
        <begin position="140"/>
        <end position="210"/>
    </location>
</feature>
<organism evidence="4 5">
    <name type="scientific">Candida maltosa (strain Xu316)</name>
    <name type="common">Yeast</name>
    <dbReference type="NCBI Taxonomy" id="1245528"/>
    <lineage>
        <taxon>Eukaryota</taxon>
        <taxon>Fungi</taxon>
        <taxon>Dikarya</taxon>
        <taxon>Ascomycota</taxon>
        <taxon>Saccharomycotina</taxon>
        <taxon>Pichiomycetes</taxon>
        <taxon>Debaryomycetaceae</taxon>
        <taxon>Candida/Lodderomyces clade</taxon>
        <taxon>Candida</taxon>
    </lineage>
</organism>
<proteinExistence type="inferred from homology"/>
<gene>
    <name evidence="4" type="ORF">G210_3028</name>
</gene>
<comment type="caution">
    <text evidence="4">The sequence shown here is derived from an EMBL/GenBank/DDBJ whole genome shotgun (WGS) entry which is preliminary data.</text>
</comment>
<evidence type="ECO:0000256" key="2">
    <source>
        <dbReference type="ARBA" id="ARBA00022552"/>
    </source>
</evidence>
<evidence type="ECO:0000256" key="3">
    <source>
        <dbReference type="SAM" id="MobiDB-lite"/>
    </source>
</evidence>
<dbReference type="PANTHER" id="PTHR21250">
    <property type="entry name" value="PRE-RRNA-PROCESSING PROTEIN TSR2 HOMOLOG"/>
    <property type="match status" value="1"/>
</dbReference>
<dbReference type="HOGENOM" id="CLU_074896_0_1_1"/>
<evidence type="ECO:0000313" key="4">
    <source>
        <dbReference type="EMBL" id="EMG46714.1"/>
    </source>
</evidence>
<dbReference type="EMBL" id="AOGT01001903">
    <property type="protein sequence ID" value="EMG46714.1"/>
    <property type="molecule type" value="Genomic_DNA"/>
</dbReference>
<dbReference type="eggNOG" id="KOG4032">
    <property type="taxonomic scope" value="Eukaryota"/>
</dbReference>
<keyword evidence="2" id="KW-0698">rRNA processing</keyword>
<dbReference type="Pfam" id="PF10273">
    <property type="entry name" value="WGG"/>
    <property type="match status" value="1"/>
</dbReference>
<dbReference type="OMA" id="QSNWGGP"/>
<evidence type="ECO:0000313" key="5">
    <source>
        <dbReference type="Proteomes" id="UP000011777"/>
    </source>
</evidence>
<evidence type="ECO:0000256" key="1">
    <source>
        <dbReference type="ARBA" id="ARBA00006524"/>
    </source>
</evidence>
<accession>M3JWC8</accession>
<reference evidence="4 5" key="1">
    <citation type="submission" date="2013-02" db="EMBL/GenBank/DDBJ databases">
        <title>Genome sequence of Candida maltosa Xu316, a potential industrial strain for xylitol and ethanol production.</title>
        <authorList>
            <person name="Yu J."/>
            <person name="Wang Q."/>
            <person name="Geng X."/>
            <person name="Bao W."/>
            <person name="He P."/>
            <person name="Cai J."/>
        </authorList>
    </citation>
    <scope>NUCLEOTIDE SEQUENCE [LARGE SCALE GENOMIC DNA]</scope>
    <source>
        <strain evidence="5">Xu316</strain>
    </source>
</reference>
<dbReference type="OrthoDB" id="263560at2759"/>
<feature type="non-terminal residue" evidence="4">
    <location>
        <position position="1"/>
    </location>
</feature>
<dbReference type="InterPro" id="IPR019398">
    <property type="entry name" value="Pre-rRNA_process_TSR2"/>
</dbReference>
<comment type="similarity">
    <text evidence="1">Belongs to the TSR2 family.</text>
</comment>
<dbReference type="Proteomes" id="UP000011777">
    <property type="component" value="Unassembled WGS sequence"/>
</dbReference>
<dbReference type="STRING" id="1245528.M3JWC8"/>
<feature type="compositionally biased region" description="Acidic residues" evidence="3">
    <location>
        <begin position="156"/>
        <end position="185"/>
    </location>
</feature>